<dbReference type="Pfam" id="PF00005">
    <property type="entry name" value="ABC_tran"/>
    <property type="match status" value="2"/>
</dbReference>
<dbReference type="Gene3D" id="3.40.50.300">
    <property type="entry name" value="P-loop containing nucleotide triphosphate hydrolases"/>
    <property type="match status" value="2"/>
</dbReference>
<evidence type="ECO:0000256" key="4">
    <source>
        <dbReference type="ARBA" id="ARBA00022840"/>
    </source>
</evidence>
<dbReference type="RefSeq" id="WP_254421489.1">
    <property type="nucleotide sequence ID" value="NZ_BAAAJB010000065.1"/>
</dbReference>
<dbReference type="PROSITE" id="PS50893">
    <property type="entry name" value="ABC_TRANSPORTER_2"/>
    <property type="match status" value="2"/>
</dbReference>
<keyword evidence="2" id="KW-0677">Repeat</keyword>
<dbReference type="PANTHER" id="PTHR43790:SF9">
    <property type="entry name" value="GALACTOFURANOSE TRANSPORTER ATP-BINDING PROTEIN YTFR"/>
    <property type="match status" value="1"/>
</dbReference>
<evidence type="ECO:0000313" key="6">
    <source>
        <dbReference type="EMBL" id="USY22734.1"/>
    </source>
</evidence>
<keyword evidence="7" id="KW-1185">Reference proteome</keyword>
<dbReference type="CDD" id="cd03215">
    <property type="entry name" value="ABC_Carb_Monos_II"/>
    <property type="match status" value="1"/>
</dbReference>
<feature type="domain" description="ABC transporter" evidence="5">
    <location>
        <begin position="255"/>
        <end position="507"/>
    </location>
</feature>
<keyword evidence="3" id="KW-0547">Nucleotide-binding</keyword>
<dbReference type="PANTHER" id="PTHR43790">
    <property type="entry name" value="CARBOHYDRATE TRANSPORT ATP-BINDING PROTEIN MG119-RELATED"/>
    <property type="match status" value="1"/>
</dbReference>
<dbReference type="GO" id="GO:0005524">
    <property type="term" value="F:ATP binding"/>
    <property type="evidence" value="ECO:0007669"/>
    <property type="project" value="UniProtKB-KW"/>
</dbReference>
<keyword evidence="1" id="KW-0813">Transport</keyword>
<dbReference type="CDD" id="cd03216">
    <property type="entry name" value="ABC_Carb_Monos_I"/>
    <property type="match status" value="1"/>
</dbReference>
<dbReference type="InterPro" id="IPR003439">
    <property type="entry name" value="ABC_transporter-like_ATP-bd"/>
</dbReference>
<evidence type="ECO:0000256" key="1">
    <source>
        <dbReference type="ARBA" id="ARBA00022448"/>
    </source>
</evidence>
<dbReference type="SUPFAM" id="SSF52540">
    <property type="entry name" value="P-loop containing nucleoside triphosphate hydrolases"/>
    <property type="match status" value="2"/>
</dbReference>
<feature type="domain" description="ABC transporter" evidence="5">
    <location>
        <begin position="13"/>
        <end position="248"/>
    </location>
</feature>
<evidence type="ECO:0000256" key="2">
    <source>
        <dbReference type="ARBA" id="ARBA00022737"/>
    </source>
</evidence>
<dbReference type="InterPro" id="IPR027417">
    <property type="entry name" value="P-loop_NTPase"/>
</dbReference>
<dbReference type="EMBL" id="CP099837">
    <property type="protein sequence ID" value="USY22734.1"/>
    <property type="molecule type" value="Genomic_DNA"/>
</dbReference>
<evidence type="ECO:0000256" key="3">
    <source>
        <dbReference type="ARBA" id="ARBA00022741"/>
    </source>
</evidence>
<accession>A0ABY5DH69</accession>
<name>A0ABY5DH69_9ACTN</name>
<dbReference type="Proteomes" id="UP001055940">
    <property type="component" value="Chromosome"/>
</dbReference>
<gene>
    <name evidence="6" type="ORF">NE857_14645</name>
</gene>
<evidence type="ECO:0000313" key="7">
    <source>
        <dbReference type="Proteomes" id="UP001055940"/>
    </source>
</evidence>
<protein>
    <submittedName>
        <fullName evidence="6">Sugar ABC transporter ATP-binding protein</fullName>
    </submittedName>
</protein>
<reference evidence="6" key="1">
    <citation type="submission" date="2022-06" db="EMBL/GenBank/DDBJ databases">
        <authorList>
            <person name="Ping M."/>
        </authorList>
    </citation>
    <scope>NUCLEOTIDE SEQUENCE</scope>
    <source>
        <strain evidence="6">JCM11759T</strain>
    </source>
</reference>
<keyword evidence="4 6" id="KW-0067">ATP-binding</keyword>
<dbReference type="InterPro" id="IPR050107">
    <property type="entry name" value="ABC_carbohydrate_import_ATPase"/>
</dbReference>
<dbReference type="InterPro" id="IPR017871">
    <property type="entry name" value="ABC_transporter-like_CS"/>
</dbReference>
<evidence type="ECO:0000259" key="5">
    <source>
        <dbReference type="PROSITE" id="PS50893"/>
    </source>
</evidence>
<sequence length="513" mass="55319">MSEKPTPSADPVVDMRGITVEFPGVRALAGVDLRLYPGQVHALMGENGAGKSTLIKALTGVHPPTSGRIRLHGEPVEFTAPVQAQEAGISTVYQEVNLCPNLSVAENILLGREPRRWGAIDPRAMKVRAARLLERIGLSVDPGSVLGSHPIAVQQLVAIARALAVDARVLVLDEPTSSLDADEVAELFRIVRVLRDDGVAILFVSHFLDQVYEIADRMTVLRNGVLVGEYLPQETDRLELVSAMLGRELGTLEEVERRSEERSPGTAPVLTARELGRTGAIAPFDLEIHAGEVVGLAGLLGSGRTETARLLFGADRADSGTLSIDGRRVRPRGPRSMIARGVALCSEDRKAEGVIADLTVRDNLVLALQAARGWMRPVPRRTADALVEEYIERLDIRPADPNAVMGNLSGGNQQKVLLARWLVTRPRLLILDEPTRGIDVGAKAQIQKVVTDLAADGMAVLFVSAELEEVVRVCDRVVVLRDRRKVTELDGDGVTVDEVMAAIAGHEPTAVSP</sequence>
<organism evidence="6 7">
    <name type="scientific">Nocardiopsis exhalans</name>
    <dbReference type="NCBI Taxonomy" id="163604"/>
    <lineage>
        <taxon>Bacteria</taxon>
        <taxon>Bacillati</taxon>
        <taxon>Actinomycetota</taxon>
        <taxon>Actinomycetes</taxon>
        <taxon>Streptosporangiales</taxon>
        <taxon>Nocardiopsidaceae</taxon>
        <taxon>Nocardiopsis</taxon>
    </lineage>
</organism>
<proteinExistence type="predicted"/>
<dbReference type="SMART" id="SM00382">
    <property type="entry name" value="AAA"/>
    <property type="match status" value="2"/>
</dbReference>
<dbReference type="PROSITE" id="PS00211">
    <property type="entry name" value="ABC_TRANSPORTER_1"/>
    <property type="match status" value="1"/>
</dbReference>
<dbReference type="InterPro" id="IPR003593">
    <property type="entry name" value="AAA+_ATPase"/>
</dbReference>